<dbReference type="SMART" id="SM00450">
    <property type="entry name" value="RHOD"/>
    <property type="match status" value="1"/>
</dbReference>
<proteinExistence type="predicted"/>
<reference evidence="2" key="1">
    <citation type="submission" date="2021-03" db="EMBL/GenBank/DDBJ databases">
        <authorList>
            <person name="Sun Q."/>
        </authorList>
    </citation>
    <scope>NUCLEOTIDE SEQUENCE</scope>
    <source>
        <strain evidence="2">CCM 8862</strain>
    </source>
</reference>
<dbReference type="SUPFAM" id="SSF52821">
    <property type="entry name" value="Rhodanese/Cell cycle control phosphatase"/>
    <property type="match status" value="1"/>
</dbReference>
<dbReference type="RefSeq" id="WP_207279576.1">
    <property type="nucleotide sequence ID" value="NZ_JAFLEQ010000017.1"/>
</dbReference>
<dbReference type="Proteomes" id="UP000664332">
    <property type="component" value="Unassembled WGS sequence"/>
</dbReference>
<gene>
    <name evidence="2" type="ORF">JZY06_10845</name>
</gene>
<accession>A0A939E179</accession>
<dbReference type="InterPro" id="IPR036873">
    <property type="entry name" value="Rhodanese-like_dom_sf"/>
</dbReference>
<comment type="caution">
    <text evidence="2">The sequence shown here is derived from an EMBL/GenBank/DDBJ whole genome shotgun (WGS) entry which is preliminary data.</text>
</comment>
<evidence type="ECO:0000259" key="1">
    <source>
        <dbReference type="PROSITE" id="PS50206"/>
    </source>
</evidence>
<dbReference type="InterPro" id="IPR001763">
    <property type="entry name" value="Rhodanese-like_dom"/>
</dbReference>
<dbReference type="PANTHER" id="PTHR45431:SF3">
    <property type="entry name" value="RHODANESE-LIKE DOMAIN-CONTAINING PROTEIN 15, CHLOROPLASTIC"/>
    <property type="match status" value="1"/>
</dbReference>
<dbReference type="AlphaFoldDB" id="A0A939E179"/>
<dbReference type="CDD" id="cd00158">
    <property type="entry name" value="RHOD"/>
    <property type="match status" value="1"/>
</dbReference>
<evidence type="ECO:0000313" key="3">
    <source>
        <dbReference type="Proteomes" id="UP000664332"/>
    </source>
</evidence>
<keyword evidence="3" id="KW-1185">Reference proteome</keyword>
<feature type="domain" description="Rhodanese" evidence="1">
    <location>
        <begin position="9"/>
        <end position="96"/>
    </location>
</feature>
<dbReference type="EMBL" id="JAFLEQ010000017">
    <property type="protein sequence ID" value="MBN9645100.1"/>
    <property type="molecule type" value="Genomic_DNA"/>
</dbReference>
<dbReference type="Pfam" id="PF00581">
    <property type="entry name" value="Rhodanese"/>
    <property type="match status" value="1"/>
</dbReference>
<organism evidence="2 3">
    <name type="scientific">Corynebacterium mendelii</name>
    <dbReference type="NCBI Taxonomy" id="2765362"/>
    <lineage>
        <taxon>Bacteria</taxon>
        <taxon>Bacillati</taxon>
        <taxon>Actinomycetota</taxon>
        <taxon>Actinomycetes</taxon>
        <taxon>Mycobacteriales</taxon>
        <taxon>Corynebacteriaceae</taxon>
        <taxon>Corynebacterium</taxon>
    </lineage>
</organism>
<dbReference type="PROSITE" id="PS50206">
    <property type="entry name" value="RHODANESE_3"/>
    <property type="match status" value="1"/>
</dbReference>
<name>A0A939E179_9CORY</name>
<dbReference type="InterPro" id="IPR052367">
    <property type="entry name" value="Thiosulfate_ST/Rhodanese-like"/>
</dbReference>
<dbReference type="Gene3D" id="3.40.250.10">
    <property type="entry name" value="Rhodanese-like domain"/>
    <property type="match status" value="1"/>
</dbReference>
<evidence type="ECO:0000313" key="2">
    <source>
        <dbReference type="EMBL" id="MBN9645100.1"/>
    </source>
</evidence>
<sequence>MQQITPAQVPADAQLIDVREPEEFAAGHAAGAVNVPLGDVPARWREFNQDETVYIICQSGGRSARACQWLEQSVGVEATNVDGGTSAWAAAGLPMS</sequence>
<dbReference type="PANTHER" id="PTHR45431">
    <property type="entry name" value="RHODANESE-LIKE DOMAIN-CONTAINING PROTEIN 15, CHLOROPLASTIC"/>
    <property type="match status" value="1"/>
</dbReference>
<protein>
    <submittedName>
        <fullName evidence="2">Rhodanese-like domain-containing protein</fullName>
    </submittedName>
</protein>